<feature type="domain" description="tRNA/rRNA methyltransferase SpoU type" evidence="3">
    <location>
        <begin position="170"/>
        <end position="305"/>
    </location>
</feature>
<evidence type="ECO:0000256" key="2">
    <source>
        <dbReference type="ARBA" id="ARBA00022679"/>
    </source>
</evidence>
<dbReference type="GO" id="GO:0008173">
    <property type="term" value="F:RNA methyltransferase activity"/>
    <property type="evidence" value="ECO:0007669"/>
    <property type="project" value="InterPro"/>
</dbReference>
<accession>L7VR34</accession>
<keyword evidence="1 4" id="KW-0489">Methyltransferase</keyword>
<dbReference type="Pfam" id="PF00588">
    <property type="entry name" value="SpoU_methylase"/>
    <property type="match status" value="1"/>
</dbReference>
<dbReference type="InterPro" id="IPR001537">
    <property type="entry name" value="SpoU_MeTrfase"/>
</dbReference>
<organism evidence="4">
    <name type="scientific">uncultured bacterium A1Q1_fos_1815</name>
    <dbReference type="NCBI Taxonomy" id="1256553"/>
    <lineage>
        <taxon>Bacteria</taxon>
        <taxon>environmental samples</taxon>
    </lineage>
</organism>
<dbReference type="AlphaFoldDB" id="L7VR34"/>
<name>L7VR34_9BACT</name>
<dbReference type="Gene3D" id="3.30.1330.30">
    <property type="match status" value="1"/>
</dbReference>
<proteinExistence type="predicted"/>
<dbReference type="InterPro" id="IPR051259">
    <property type="entry name" value="rRNA_Methyltransferase"/>
</dbReference>
<evidence type="ECO:0000259" key="3">
    <source>
        <dbReference type="Pfam" id="PF00588"/>
    </source>
</evidence>
<dbReference type="GO" id="GO:0032259">
    <property type="term" value="P:methylation"/>
    <property type="evidence" value="ECO:0007669"/>
    <property type="project" value="UniProtKB-KW"/>
</dbReference>
<dbReference type="PANTHER" id="PTHR43191:SF12">
    <property type="entry name" value="RRNA METHYLASE"/>
    <property type="match status" value="1"/>
</dbReference>
<dbReference type="PANTHER" id="PTHR43191">
    <property type="entry name" value="RRNA METHYLTRANSFERASE 3"/>
    <property type="match status" value="1"/>
</dbReference>
<dbReference type="InterPro" id="IPR029028">
    <property type="entry name" value="Alpha/beta_knot_MTases"/>
</dbReference>
<evidence type="ECO:0000313" key="4">
    <source>
        <dbReference type="EMBL" id="AGC71407.1"/>
    </source>
</evidence>
<dbReference type="SUPFAM" id="SSF75217">
    <property type="entry name" value="alpha/beta knot"/>
    <property type="match status" value="1"/>
</dbReference>
<keyword evidence="2" id="KW-0808">Transferase</keyword>
<dbReference type="GO" id="GO:0003723">
    <property type="term" value="F:RNA binding"/>
    <property type="evidence" value="ECO:0007669"/>
    <property type="project" value="InterPro"/>
</dbReference>
<sequence>MEGWWEEHFISSSSIPEPLGRFLLRYRWKLDISPFVFDFGWKVLDMPLIKIESQEDERLEPYRHLRTRNLTRYSQRFIAESRLLVQRLVASDYSIESILIDEDYWDESRDWLPDDVQVLCIPNAWIDELLGFQFHRGFLACGIRKPPLQASMVLETASQDVRWTGMMALGVQDPENLGVLLRTAAGMGIRDCFLGPGTADPLSRRVLRVSMGAALKLNLIDCRDLTALMANMEALGIQSIATSLQEPSIPLESFQRMGATMILLGNEAEGLPLAIQNRATHRVKIAMELGTDSLNVSVAGGIVMHYLRRLALD</sequence>
<evidence type="ECO:0000256" key="1">
    <source>
        <dbReference type="ARBA" id="ARBA00022603"/>
    </source>
</evidence>
<dbReference type="CDD" id="cd18095">
    <property type="entry name" value="SpoU-like_rRNA-MTase"/>
    <property type="match status" value="1"/>
</dbReference>
<reference evidence="4" key="1">
    <citation type="submission" date="2012-09" db="EMBL/GenBank/DDBJ databases">
        <title>Metagenomic Characterization of a Microbial Community in Wastewater Detects High Levels of Antibiotic Resistance.</title>
        <authorList>
            <person name="Abrams M."/>
            <person name="Caldwell A."/>
            <person name="Vandaei E."/>
            <person name="Lee W."/>
            <person name="Perrott J."/>
            <person name="Khan S.Y."/>
            <person name="Ta J."/>
            <person name="Romero D."/>
            <person name="Nguyen V."/>
            <person name="Pourmand N."/>
            <person name="Ouverney C.C."/>
        </authorList>
    </citation>
    <scope>NUCLEOTIDE SEQUENCE</scope>
</reference>
<dbReference type="SUPFAM" id="SSF55315">
    <property type="entry name" value="L30e-like"/>
    <property type="match status" value="1"/>
</dbReference>
<dbReference type="InterPro" id="IPR029026">
    <property type="entry name" value="tRNA_m1G_MTases_N"/>
</dbReference>
<dbReference type="GO" id="GO:0006396">
    <property type="term" value="P:RNA processing"/>
    <property type="evidence" value="ECO:0007669"/>
    <property type="project" value="InterPro"/>
</dbReference>
<dbReference type="Gene3D" id="3.40.1280.10">
    <property type="match status" value="1"/>
</dbReference>
<dbReference type="InterPro" id="IPR029064">
    <property type="entry name" value="Ribosomal_eL30-like_sf"/>
</dbReference>
<protein>
    <submittedName>
        <fullName evidence="4">Putative rRNA methylase</fullName>
    </submittedName>
</protein>
<dbReference type="EMBL" id="JX649870">
    <property type="protein sequence ID" value="AGC71407.1"/>
    <property type="molecule type" value="Genomic_DNA"/>
</dbReference>